<gene>
    <name evidence="1" type="ORF">GCM10009675_21680</name>
</gene>
<proteinExistence type="predicted"/>
<keyword evidence="2" id="KW-1185">Reference proteome</keyword>
<accession>A0ABN1VDI6</accession>
<comment type="caution">
    <text evidence="1">The sequence shown here is derived from an EMBL/GenBank/DDBJ whole genome shotgun (WGS) entry which is preliminary data.</text>
</comment>
<evidence type="ECO:0000313" key="1">
    <source>
        <dbReference type="EMBL" id="GAA1203610.1"/>
    </source>
</evidence>
<dbReference type="Proteomes" id="UP001500467">
    <property type="component" value="Unassembled WGS sequence"/>
</dbReference>
<evidence type="ECO:0000313" key="2">
    <source>
        <dbReference type="Proteomes" id="UP001500467"/>
    </source>
</evidence>
<protein>
    <recommendedName>
        <fullName evidence="3">Excreted virulence factor EspC, type VII ESX diderm</fullName>
    </recommendedName>
</protein>
<reference evidence="2" key="1">
    <citation type="journal article" date="2019" name="Int. J. Syst. Evol. Microbiol.">
        <title>The Global Catalogue of Microorganisms (GCM) 10K type strain sequencing project: providing services to taxonomists for standard genome sequencing and annotation.</title>
        <authorList>
            <consortium name="The Broad Institute Genomics Platform"/>
            <consortium name="The Broad Institute Genome Sequencing Center for Infectious Disease"/>
            <person name="Wu L."/>
            <person name="Ma J."/>
        </authorList>
    </citation>
    <scope>NUCLEOTIDE SEQUENCE [LARGE SCALE GENOMIC DNA]</scope>
    <source>
        <strain evidence="2">JCM 13022</strain>
    </source>
</reference>
<evidence type="ECO:0008006" key="3">
    <source>
        <dbReference type="Google" id="ProtNLM"/>
    </source>
</evidence>
<dbReference type="EMBL" id="BAAALM010000007">
    <property type="protein sequence ID" value="GAA1203610.1"/>
    <property type="molecule type" value="Genomic_DNA"/>
</dbReference>
<name>A0ABN1VDI6_9PSEU</name>
<organism evidence="1 2">
    <name type="scientific">Prauserella alba</name>
    <dbReference type="NCBI Taxonomy" id="176898"/>
    <lineage>
        <taxon>Bacteria</taxon>
        <taxon>Bacillati</taxon>
        <taxon>Actinomycetota</taxon>
        <taxon>Actinomycetes</taxon>
        <taxon>Pseudonocardiales</taxon>
        <taxon>Pseudonocardiaceae</taxon>
        <taxon>Prauserella</taxon>
    </lineage>
</organism>
<sequence length="157" mass="16275">MTGAFGDNPVGGGQDSGAGVQVGASLGKAAQVGGFLSGVENMQHGAEQMVEVAKSGGFRTDPEGVKQMTKVCNEMIDNIEAQGKNFALLAQDPKLGSGPYAQQVAKHVRLSADGPQGVITQIKKLQQTLVALNEALFRASGQYAEAEEAAKIRKTSS</sequence>
<dbReference type="RefSeq" id="WP_253853057.1">
    <property type="nucleotide sequence ID" value="NZ_BAAALM010000007.1"/>
</dbReference>